<feature type="transmembrane region" description="Helical" evidence="1">
    <location>
        <begin position="12"/>
        <end position="34"/>
    </location>
</feature>
<keyword evidence="3" id="KW-1185">Reference proteome</keyword>
<dbReference type="Proteomes" id="UP001447842">
    <property type="component" value="Chromosome"/>
</dbReference>
<name>A0ABZ3HC75_9BACT</name>
<evidence type="ECO:0000313" key="3">
    <source>
        <dbReference type="Proteomes" id="UP001447842"/>
    </source>
</evidence>
<proteinExistence type="predicted"/>
<evidence type="ECO:0000256" key="1">
    <source>
        <dbReference type="SAM" id="Phobius"/>
    </source>
</evidence>
<protein>
    <recommendedName>
        <fullName evidence="4">Cardiolipin synthase N-terminal domain-containing protein</fullName>
    </recommendedName>
</protein>
<dbReference type="EMBL" id="CP147920">
    <property type="protein sequence ID" value="XAU15894.1"/>
    <property type="molecule type" value="Genomic_DNA"/>
</dbReference>
<keyword evidence="1" id="KW-1133">Transmembrane helix</keyword>
<reference evidence="2 3" key="1">
    <citation type="submission" date="2024-03" db="EMBL/GenBank/DDBJ databases">
        <title>Sulfurimonas sp. HSL3-1.</title>
        <authorList>
            <person name="Wang S."/>
        </authorList>
    </citation>
    <scope>NUCLEOTIDE SEQUENCE [LARGE SCALE GENOMIC DNA]</scope>
    <source>
        <strain evidence="2 3">HSL3-1</strain>
    </source>
</reference>
<evidence type="ECO:0008006" key="4">
    <source>
        <dbReference type="Google" id="ProtNLM"/>
    </source>
</evidence>
<dbReference type="RefSeq" id="WP_345971001.1">
    <property type="nucleotide sequence ID" value="NZ_CP147920.1"/>
</dbReference>
<accession>A0ABZ3HC75</accession>
<keyword evidence="1" id="KW-0812">Transmembrane</keyword>
<feature type="transmembrane region" description="Helical" evidence="1">
    <location>
        <begin position="46"/>
        <end position="67"/>
    </location>
</feature>
<gene>
    <name evidence="2" type="ORF">WCY31_04120</name>
</gene>
<sequence>MNAIELLGNNMTGVYLFLIWTVIAVDIGAIMSILLEEMLYTRRTKIFKTIVILGVPLIGAVFEIWLLRKYKENDTATDNRTDDLFYTAMDI</sequence>
<evidence type="ECO:0000313" key="2">
    <source>
        <dbReference type="EMBL" id="XAU15894.1"/>
    </source>
</evidence>
<organism evidence="2 3">
    <name type="scientific">Sulfurimonas diazotrophicus</name>
    <dbReference type="NCBI Taxonomy" id="3131939"/>
    <lineage>
        <taxon>Bacteria</taxon>
        <taxon>Pseudomonadati</taxon>
        <taxon>Campylobacterota</taxon>
        <taxon>Epsilonproteobacteria</taxon>
        <taxon>Campylobacterales</taxon>
        <taxon>Sulfurimonadaceae</taxon>
        <taxon>Sulfurimonas</taxon>
    </lineage>
</organism>
<keyword evidence="1" id="KW-0472">Membrane</keyword>